<feature type="region of interest" description="Disordered" evidence="1">
    <location>
        <begin position="71"/>
        <end position="101"/>
    </location>
</feature>
<dbReference type="RefSeq" id="XP_014184368.1">
    <property type="nucleotide sequence ID" value="XM_014328893.1"/>
</dbReference>
<dbReference type="VEuPathDB" id="FungiDB:A1Q1_00052"/>
<gene>
    <name evidence="2" type="ORF">A1Q1_00052</name>
</gene>
<reference evidence="2 3" key="1">
    <citation type="journal article" date="2012" name="Eukaryot. Cell">
        <title>Draft genome sequence of CBS 2479, the standard type strain of Trichosporon asahii.</title>
        <authorList>
            <person name="Yang R.Y."/>
            <person name="Li H.T."/>
            <person name="Zhu H."/>
            <person name="Zhou G.P."/>
            <person name="Wang M."/>
            <person name="Wang L."/>
        </authorList>
    </citation>
    <scope>NUCLEOTIDE SEQUENCE [LARGE SCALE GENOMIC DNA]</scope>
    <source>
        <strain evidence="3">ATCC 90039 / CBS 2479 / JCM 2466 / KCTC 7840 / NCYC 2677 / UAMH 7654</strain>
    </source>
</reference>
<dbReference type="KEGG" id="tasa:A1Q1_00052"/>
<dbReference type="GeneID" id="25983566"/>
<name>J8TZ21_TRIAS</name>
<proteinExistence type="predicted"/>
<protein>
    <submittedName>
        <fullName evidence="2">Uncharacterized protein</fullName>
    </submittedName>
</protein>
<sequence length="224" mass="23179">MHATQRSASDGFSAGSAFAGSSQKRRQVTCQCGQRVCAAFYEAKTRAKIFLVGRCSARRWAGWTGDAADGRRAIAGTGGGPHQVQDPGPQGARDGSPGITGFRVMLPPLRASQRYARGSAEDNVNGDEMSGSNLILVSSLDKGEQGCRALFNRSSKGPGGPGSGATDIAQGLPHHGVGGDGSTHLATCQGASAADMQGSKHQDTREIKLRTAIMRSGMLPSYSG</sequence>
<feature type="region of interest" description="Disordered" evidence="1">
    <location>
        <begin position="153"/>
        <end position="176"/>
    </location>
</feature>
<accession>J8TZ21</accession>
<evidence type="ECO:0000313" key="3">
    <source>
        <dbReference type="Proteomes" id="UP000002748"/>
    </source>
</evidence>
<dbReference type="EMBL" id="ALBS01000009">
    <property type="protein sequence ID" value="EJT53045.1"/>
    <property type="molecule type" value="Genomic_DNA"/>
</dbReference>
<dbReference type="HOGENOM" id="CLU_1235809_0_0_1"/>
<dbReference type="AlphaFoldDB" id="J8TZ21"/>
<organism evidence="2 3">
    <name type="scientific">Trichosporon asahii var. asahii (strain ATCC 90039 / CBS 2479 / JCM 2466 / KCTC 7840 / NBRC 103889/ NCYC 2677 / UAMH 7654)</name>
    <name type="common">Yeast</name>
    <dbReference type="NCBI Taxonomy" id="1186058"/>
    <lineage>
        <taxon>Eukaryota</taxon>
        <taxon>Fungi</taxon>
        <taxon>Dikarya</taxon>
        <taxon>Basidiomycota</taxon>
        <taxon>Agaricomycotina</taxon>
        <taxon>Tremellomycetes</taxon>
        <taxon>Trichosporonales</taxon>
        <taxon>Trichosporonaceae</taxon>
        <taxon>Trichosporon</taxon>
    </lineage>
</organism>
<comment type="caution">
    <text evidence="2">The sequence shown here is derived from an EMBL/GenBank/DDBJ whole genome shotgun (WGS) entry which is preliminary data.</text>
</comment>
<evidence type="ECO:0000256" key="1">
    <source>
        <dbReference type="SAM" id="MobiDB-lite"/>
    </source>
</evidence>
<dbReference type="Proteomes" id="UP000002748">
    <property type="component" value="Unassembled WGS sequence"/>
</dbReference>
<evidence type="ECO:0000313" key="2">
    <source>
        <dbReference type="EMBL" id="EJT53045.1"/>
    </source>
</evidence>